<protein>
    <submittedName>
        <fullName evidence="2">Uncharacterized protein</fullName>
    </submittedName>
</protein>
<keyword evidence="3" id="KW-1185">Reference proteome</keyword>
<feature type="region of interest" description="Disordered" evidence="1">
    <location>
        <begin position="1"/>
        <end position="68"/>
    </location>
</feature>
<evidence type="ECO:0000256" key="1">
    <source>
        <dbReference type="SAM" id="MobiDB-lite"/>
    </source>
</evidence>
<dbReference type="AlphaFoldDB" id="A0A9E7JH96"/>
<evidence type="ECO:0000313" key="3">
    <source>
        <dbReference type="Proteomes" id="UP001055439"/>
    </source>
</evidence>
<dbReference type="Proteomes" id="UP001055439">
    <property type="component" value="Chromosome 10"/>
</dbReference>
<reference evidence="2" key="1">
    <citation type="submission" date="2022-05" db="EMBL/GenBank/DDBJ databases">
        <title>The Musa troglodytarum L. genome provides insights into the mechanism of non-climacteric behaviour and enrichment of carotenoids.</title>
        <authorList>
            <person name="Wang J."/>
        </authorList>
    </citation>
    <scope>NUCLEOTIDE SEQUENCE</scope>
    <source>
        <tissue evidence="2">Leaf</tissue>
    </source>
</reference>
<organism evidence="2 3">
    <name type="scientific">Musa troglodytarum</name>
    <name type="common">fe'i banana</name>
    <dbReference type="NCBI Taxonomy" id="320322"/>
    <lineage>
        <taxon>Eukaryota</taxon>
        <taxon>Viridiplantae</taxon>
        <taxon>Streptophyta</taxon>
        <taxon>Embryophyta</taxon>
        <taxon>Tracheophyta</taxon>
        <taxon>Spermatophyta</taxon>
        <taxon>Magnoliopsida</taxon>
        <taxon>Liliopsida</taxon>
        <taxon>Zingiberales</taxon>
        <taxon>Musaceae</taxon>
        <taxon>Musa</taxon>
    </lineage>
</organism>
<evidence type="ECO:0000313" key="2">
    <source>
        <dbReference type="EMBL" id="URD81090.1"/>
    </source>
</evidence>
<name>A0A9E7JH96_9LILI</name>
<accession>A0A9E7JH96</accession>
<dbReference type="EMBL" id="CP097503">
    <property type="protein sequence ID" value="URD81090.1"/>
    <property type="molecule type" value="Genomic_DNA"/>
</dbReference>
<sequence length="68" mass="7077">MVTGGLLEALGRRRDDGLATRPPLLADQSMVRSDAAVKAAGPDKEPNTAELPVASLVAMDSRSEGSKE</sequence>
<gene>
    <name evidence="2" type="ORF">MUK42_21342</name>
</gene>
<proteinExistence type="predicted"/>